<dbReference type="Pfam" id="PF14111">
    <property type="entry name" value="DUF4283"/>
    <property type="match status" value="1"/>
</dbReference>
<name>A0A5A7U4N3_CUCMM</name>
<evidence type="ECO:0000313" key="2">
    <source>
        <dbReference type="EMBL" id="KAA0050228.1"/>
    </source>
</evidence>
<sequence length="399" mass="43093">MFPTSILMFGVVSMSEGEVALAGDISTARKQALGGLQMVHEATTRDRTATAEGDLMLVRSSTMNLSGRPFGDQSVDLNRVVAKPAGLGMFGRPVCETLTFSSLGFDVGSGKQNSLESSASIRTEASWASLFGSTFGNPLPYTPTSVGSKTVCSSEGIIAQGVKNELIYFQFRKPKSVDWVLSRGIWYLGGKPMILQKWAPMVASVVGKPLTLDLATKERRRMSVDFIVFVTYEWKPRRCNSCNVFGHSRGKCPGMVVKPVHTEEVVNEESSKGDDLAIVAYGDVVLESFKQVKEGEFTGSPNKPLTQIEKDAGDSVDFTLVTSHRRRLVSVRDRGGESEVNNANSLSSLTDLGDADNSTLMLVDASPRPLQMNGSDVVMQAASHNGGPMGERVLVDPHD</sequence>
<evidence type="ECO:0000313" key="5">
    <source>
        <dbReference type="Proteomes" id="UP000321947"/>
    </source>
</evidence>
<dbReference type="InterPro" id="IPR025558">
    <property type="entry name" value="DUF4283"/>
</dbReference>
<dbReference type="PANTHER" id="PTHR31286:SF165">
    <property type="entry name" value="DUF4283 DOMAIN-CONTAINING PROTEIN"/>
    <property type="match status" value="1"/>
</dbReference>
<dbReference type="Proteomes" id="UP000321947">
    <property type="component" value="Unassembled WGS sequence"/>
</dbReference>
<accession>A0A5A7U4N3</accession>
<proteinExistence type="predicted"/>
<dbReference type="EMBL" id="SSTE01011875">
    <property type="protein sequence ID" value="KAA0050228.1"/>
    <property type="molecule type" value="Genomic_DNA"/>
</dbReference>
<dbReference type="PANTHER" id="PTHR31286">
    <property type="entry name" value="GLYCINE-RICH CELL WALL STRUCTURAL PROTEIN 1.8-LIKE"/>
    <property type="match status" value="1"/>
</dbReference>
<dbReference type="EMBL" id="SSTD01018169">
    <property type="protein sequence ID" value="TYJ98178.1"/>
    <property type="molecule type" value="Genomic_DNA"/>
</dbReference>
<organism evidence="2 4">
    <name type="scientific">Cucumis melo var. makuwa</name>
    <name type="common">Oriental melon</name>
    <dbReference type="NCBI Taxonomy" id="1194695"/>
    <lineage>
        <taxon>Eukaryota</taxon>
        <taxon>Viridiplantae</taxon>
        <taxon>Streptophyta</taxon>
        <taxon>Embryophyta</taxon>
        <taxon>Tracheophyta</taxon>
        <taxon>Spermatophyta</taxon>
        <taxon>Magnoliopsida</taxon>
        <taxon>eudicotyledons</taxon>
        <taxon>Gunneridae</taxon>
        <taxon>Pentapetalae</taxon>
        <taxon>rosids</taxon>
        <taxon>fabids</taxon>
        <taxon>Cucurbitales</taxon>
        <taxon>Cucurbitaceae</taxon>
        <taxon>Benincaseae</taxon>
        <taxon>Cucumis</taxon>
    </lineage>
</organism>
<evidence type="ECO:0000313" key="3">
    <source>
        <dbReference type="EMBL" id="TYJ98178.1"/>
    </source>
</evidence>
<gene>
    <name evidence="3" type="ORF">E5676_scaffold180G00630</name>
    <name evidence="2" type="ORF">E6C27_scaffold355G00690</name>
</gene>
<dbReference type="Proteomes" id="UP000321393">
    <property type="component" value="Unassembled WGS sequence"/>
</dbReference>
<dbReference type="InterPro" id="IPR040256">
    <property type="entry name" value="At4g02000-like"/>
</dbReference>
<evidence type="ECO:0000259" key="1">
    <source>
        <dbReference type="Pfam" id="PF14111"/>
    </source>
</evidence>
<feature type="domain" description="DUF4283" evidence="1">
    <location>
        <begin position="162"/>
        <end position="202"/>
    </location>
</feature>
<dbReference type="OrthoDB" id="1939300at2759"/>
<dbReference type="AlphaFoldDB" id="A0A5A7U4N3"/>
<evidence type="ECO:0000313" key="4">
    <source>
        <dbReference type="Proteomes" id="UP000321393"/>
    </source>
</evidence>
<protein>
    <submittedName>
        <fullName evidence="3">DUF4283 domain-containing protein/zf-CCHC_4 domain-containing protein</fullName>
    </submittedName>
</protein>
<comment type="caution">
    <text evidence="2">The sequence shown here is derived from an EMBL/GenBank/DDBJ whole genome shotgun (WGS) entry which is preliminary data.</text>
</comment>
<reference evidence="4 5" key="1">
    <citation type="submission" date="2019-08" db="EMBL/GenBank/DDBJ databases">
        <title>Draft genome sequences of two oriental melons (Cucumis melo L. var makuwa).</title>
        <authorList>
            <person name="Kwon S.-Y."/>
        </authorList>
    </citation>
    <scope>NUCLEOTIDE SEQUENCE [LARGE SCALE GENOMIC DNA]</scope>
    <source>
        <strain evidence="5">cv. Chang Bougi</strain>
        <strain evidence="4">cv. SW 3</strain>
        <tissue evidence="2">Leaf</tissue>
    </source>
</reference>